<accession>A0A328HEJ3</accession>
<dbReference type="EMBL" id="QLNP01000098">
    <property type="protein sequence ID" value="RAM35805.1"/>
    <property type="molecule type" value="Genomic_DNA"/>
</dbReference>
<dbReference type="AlphaFoldDB" id="A0A328HEJ3"/>
<reference evidence="3 4" key="1">
    <citation type="submission" date="2018-04" db="EMBL/GenBank/DDBJ databases">
        <title>Bacteria isolated from cave deposits of Manipur.</title>
        <authorList>
            <person name="Sahoo D."/>
            <person name="Sarangthem I."/>
            <person name="Nandeibam J."/>
        </authorList>
    </citation>
    <scope>NUCLEOTIDE SEQUENCE [LARGE SCALE GENOMIC DNA]</scope>
    <source>
        <strain evidence="4">mrc11</strain>
    </source>
</reference>
<feature type="domain" description="SGNH hydrolase-type esterase" evidence="2">
    <location>
        <begin position="44"/>
        <end position="214"/>
    </location>
</feature>
<dbReference type="GO" id="GO:0016787">
    <property type="term" value="F:hydrolase activity"/>
    <property type="evidence" value="ECO:0007669"/>
    <property type="project" value="UniProtKB-KW"/>
</dbReference>
<sequence length="234" mass="24379">MLAVLAIAAFAVAGAALMRPAPVATTQPVPTTTIAPKKMPRLLVIGDSYSGGSNEGGNKEKGWPVLAQTQVTSDGSRLHLDLQARGGSGYVLVGPTGQNFQQALASAKGAPYDVVLVFGSINDQPADVTSVDKAARDLYAAALKASPKAELIVVGPSWMNDDPTPEVLAIRDVLRNAAAASRATFVDPIADKWFMGEATQYIGKDGKHPTDAGHVYMADRLAPVIKKAVTSASK</sequence>
<protein>
    <submittedName>
        <fullName evidence="3">SGNH/GDSL hydrolase family protein</fullName>
    </submittedName>
</protein>
<keyword evidence="1" id="KW-0732">Signal</keyword>
<evidence type="ECO:0000256" key="1">
    <source>
        <dbReference type="SAM" id="SignalP"/>
    </source>
</evidence>
<evidence type="ECO:0000259" key="2">
    <source>
        <dbReference type="Pfam" id="PF13472"/>
    </source>
</evidence>
<gene>
    <name evidence="3" type="ORF">DBZ45_16645</name>
</gene>
<dbReference type="PANTHER" id="PTHR30383">
    <property type="entry name" value="THIOESTERASE 1/PROTEASE 1/LYSOPHOSPHOLIPASE L1"/>
    <property type="match status" value="1"/>
</dbReference>
<feature type="chain" id="PRO_5039573956" evidence="1">
    <location>
        <begin position="16"/>
        <end position="234"/>
    </location>
</feature>
<dbReference type="CDD" id="cd00229">
    <property type="entry name" value="SGNH_hydrolase"/>
    <property type="match status" value="1"/>
</dbReference>
<keyword evidence="3" id="KW-0378">Hydrolase</keyword>
<dbReference type="Proteomes" id="UP000249166">
    <property type="component" value="Unassembled WGS sequence"/>
</dbReference>
<dbReference type="Gene3D" id="3.40.50.1110">
    <property type="entry name" value="SGNH hydrolase"/>
    <property type="match status" value="1"/>
</dbReference>
<dbReference type="InterPro" id="IPR036514">
    <property type="entry name" value="SGNH_hydro_sf"/>
</dbReference>
<dbReference type="InterPro" id="IPR013830">
    <property type="entry name" value="SGNH_hydro"/>
</dbReference>
<name>A0A328HEJ3_ARTGO</name>
<organism evidence="3 4">
    <name type="scientific">Arthrobacter globiformis</name>
    <dbReference type="NCBI Taxonomy" id="1665"/>
    <lineage>
        <taxon>Bacteria</taxon>
        <taxon>Bacillati</taxon>
        <taxon>Actinomycetota</taxon>
        <taxon>Actinomycetes</taxon>
        <taxon>Micrococcales</taxon>
        <taxon>Micrococcaceae</taxon>
        <taxon>Arthrobacter</taxon>
    </lineage>
</organism>
<evidence type="ECO:0000313" key="3">
    <source>
        <dbReference type="EMBL" id="RAM35805.1"/>
    </source>
</evidence>
<comment type="caution">
    <text evidence="3">The sequence shown here is derived from an EMBL/GenBank/DDBJ whole genome shotgun (WGS) entry which is preliminary data.</text>
</comment>
<feature type="signal peptide" evidence="1">
    <location>
        <begin position="1"/>
        <end position="15"/>
    </location>
</feature>
<proteinExistence type="predicted"/>
<evidence type="ECO:0000313" key="4">
    <source>
        <dbReference type="Proteomes" id="UP000249166"/>
    </source>
</evidence>
<dbReference type="Pfam" id="PF13472">
    <property type="entry name" value="Lipase_GDSL_2"/>
    <property type="match status" value="1"/>
</dbReference>
<dbReference type="InterPro" id="IPR051532">
    <property type="entry name" value="Ester_Hydrolysis_Enzymes"/>
</dbReference>
<dbReference type="SUPFAM" id="SSF52266">
    <property type="entry name" value="SGNH hydrolase"/>
    <property type="match status" value="1"/>
</dbReference>